<evidence type="ECO:0000313" key="2">
    <source>
        <dbReference type="Proteomes" id="UP000824998"/>
    </source>
</evidence>
<gene>
    <name evidence="1" type="ORF">BJ875DRAFT_499490</name>
</gene>
<dbReference type="Proteomes" id="UP000824998">
    <property type="component" value="Unassembled WGS sequence"/>
</dbReference>
<keyword evidence="2" id="KW-1185">Reference proteome</keyword>
<evidence type="ECO:0000313" key="1">
    <source>
        <dbReference type="EMBL" id="KAG9230021.1"/>
    </source>
</evidence>
<comment type="caution">
    <text evidence="1">The sequence shown here is derived from an EMBL/GenBank/DDBJ whole genome shotgun (WGS) entry which is preliminary data.</text>
</comment>
<organism evidence="1 2">
    <name type="scientific">Amylocarpus encephaloides</name>
    <dbReference type="NCBI Taxonomy" id="45428"/>
    <lineage>
        <taxon>Eukaryota</taxon>
        <taxon>Fungi</taxon>
        <taxon>Dikarya</taxon>
        <taxon>Ascomycota</taxon>
        <taxon>Pezizomycotina</taxon>
        <taxon>Leotiomycetes</taxon>
        <taxon>Helotiales</taxon>
        <taxon>Helotiales incertae sedis</taxon>
        <taxon>Amylocarpus</taxon>
    </lineage>
</organism>
<accession>A0A9P7YB32</accession>
<sequence>MYQPDSGTLTVDLRRLELSFSVNKRNLFASKQLQSEIDPDQSAGTWFGLLSMIVLREITSGWDSIPLKQRSIIIPLGTMSYKKRGIHVGITIENSGDYARYAINEVLGRLDCPAEPRLLYLKAQYHAFTSFVIPDPLTGRTGTEEAFQCLSCGLCQPWAPLTSGPAASIVCLSHLSPRRNYYPSGMKVMAQVYWDPELTMTIQNDGFRDIVEGIYAKSEQLSVFEAQQTLLPALEPAGDRHLMCRSHTRRRIYERSNPGIDSHAADTKYYARDGWRTTGSRDHVFQCTELIHAWPSQMATHPDLAAMLQTWPSIGGYSGSYDKVLLSDLLDTRLSTDWGSLVTLCQSSTKENIHHLMFLFATMSFRPDADMDAIKTLIAFVVIESMRNLVPPKWPLYSHFKQGHVPSLHSLTVMIKPCLIPYGDDERTRLGFGLTPKHRRKLVAAQSRHEMQAEEDTKTLANFLLRQWPCAEPTIEGFSVGVLINIEQALKLISDEWLRLFQNFELSQHVSVVQEVLDSHRSTKKREHPVLEVPEQTVFPIRCRGGEFPTLFQLLKKTGMGDGRPLDHRDDLSRTIVVKHNHHYGSPLDHKNEKLKGPVVVSIPTKCVDPNPPPFREGQELKKIIDTVDRYGDICYIKPLKEISSIVTSGGMKT</sequence>
<proteinExistence type="predicted"/>
<protein>
    <submittedName>
        <fullName evidence="1">Uncharacterized protein</fullName>
    </submittedName>
</protein>
<dbReference type="EMBL" id="MU251709">
    <property type="protein sequence ID" value="KAG9230021.1"/>
    <property type="molecule type" value="Genomic_DNA"/>
</dbReference>
<dbReference type="OrthoDB" id="3182339at2759"/>
<reference evidence="1" key="1">
    <citation type="journal article" date="2021" name="IMA Fungus">
        <title>Genomic characterization of three marine fungi, including Emericellopsis atlantica sp. nov. with signatures of a generalist lifestyle and marine biomass degradation.</title>
        <authorList>
            <person name="Hagestad O.C."/>
            <person name="Hou L."/>
            <person name="Andersen J.H."/>
            <person name="Hansen E.H."/>
            <person name="Altermark B."/>
            <person name="Li C."/>
            <person name="Kuhnert E."/>
            <person name="Cox R.J."/>
            <person name="Crous P.W."/>
            <person name="Spatafora J.W."/>
            <person name="Lail K."/>
            <person name="Amirebrahimi M."/>
            <person name="Lipzen A."/>
            <person name="Pangilinan J."/>
            <person name="Andreopoulos W."/>
            <person name="Hayes R.D."/>
            <person name="Ng V."/>
            <person name="Grigoriev I.V."/>
            <person name="Jackson S.A."/>
            <person name="Sutton T.D.S."/>
            <person name="Dobson A.D.W."/>
            <person name="Rama T."/>
        </authorList>
    </citation>
    <scope>NUCLEOTIDE SEQUENCE</scope>
    <source>
        <strain evidence="1">TRa018bII</strain>
    </source>
</reference>
<dbReference type="AlphaFoldDB" id="A0A9P7YB32"/>
<name>A0A9P7YB32_9HELO</name>